<evidence type="ECO:0000313" key="5">
    <source>
        <dbReference type="Proteomes" id="UP000183275"/>
    </source>
</evidence>
<feature type="compositionally biased region" description="Basic residues" evidence="1">
    <location>
        <begin position="415"/>
        <end position="424"/>
    </location>
</feature>
<sequence>MTRAIIVTQNFPPDSLGNAARIYDNAKHLAADDEWEVTVLAPPPTFPFGSFDRSWERSRTDERDGMTVHRLWAWQPATEDPGLVSRLLYYVLFPLHALLWLVLNYRSFDVIFLSSPPVFVGIAGLPFALLGRKPVVVDVRDLWIDSAVELDFIEEGGLFERLSRAYERVLHAAADRITVTTALLGSRLAATYDIANEKIHHVPNGVDVDRYTPAETETETGGTKTIVYTGNVGHAQDLESCIRAIGRLDRSDVVFRIVGNGDRMPALQRLVAAEGLEDVVEFEGLVPRAAVPGFIEDAEIGLAPIKSDEALEYAVPTKTFEYLACEVPVVATGAGEIESVIESSDGGVVVDNDPDAIAAALERFLDDPQRRETLGEKGRRHVENRYDRAATARRFESILEDVRADNSATPSSRRDRQRPRRSSE</sequence>
<feature type="domain" description="Glycosyltransferase subfamily 4-like N-terminal" evidence="3">
    <location>
        <begin position="21"/>
        <end position="210"/>
    </location>
</feature>
<name>A0A1I0LYT0_9EURY</name>
<dbReference type="STRING" id="1202768.SAMN05216285_0190"/>
<evidence type="ECO:0000313" key="4">
    <source>
        <dbReference type="EMBL" id="SEV81116.1"/>
    </source>
</evidence>
<dbReference type="PANTHER" id="PTHR45947:SF3">
    <property type="entry name" value="SULFOQUINOVOSYL TRANSFERASE SQD2"/>
    <property type="match status" value="1"/>
</dbReference>
<dbReference type="Pfam" id="PF13692">
    <property type="entry name" value="Glyco_trans_1_4"/>
    <property type="match status" value="1"/>
</dbReference>
<dbReference type="GO" id="GO:0016758">
    <property type="term" value="F:hexosyltransferase activity"/>
    <property type="evidence" value="ECO:0007669"/>
    <property type="project" value="TreeGrafter"/>
</dbReference>
<dbReference type="Gene3D" id="3.40.50.2000">
    <property type="entry name" value="Glycogen Phosphorylase B"/>
    <property type="match status" value="2"/>
</dbReference>
<protein>
    <submittedName>
        <fullName evidence="4">Glycosyltransferase involved in cell wall bisynthesis</fullName>
    </submittedName>
</protein>
<accession>A0A1I0LYT0</accession>
<feature type="region of interest" description="Disordered" evidence="1">
    <location>
        <begin position="399"/>
        <end position="424"/>
    </location>
</feature>
<dbReference type="Proteomes" id="UP000183275">
    <property type="component" value="Unassembled WGS sequence"/>
</dbReference>
<organism evidence="4 5">
    <name type="scientific">Natrinema salifodinae</name>
    <dbReference type="NCBI Taxonomy" id="1202768"/>
    <lineage>
        <taxon>Archaea</taxon>
        <taxon>Methanobacteriati</taxon>
        <taxon>Methanobacteriota</taxon>
        <taxon>Stenosarchaea group</taxon>
        <taxon>Halobacteria</taxon>
        <taxon>Halobacteriales</taxon>
        <taxon>Natrialbaceae</taxon>
        <taxon>Natrinema</taxon>
    </lineage>
</organism>
<keyword evidence="4" id="KW-0808">Transferase</keyword>
<proteinExistence type="predicted"/>
<feature type="transmembrane region" description="Helical" evidence="2">
    <location>
        <begin position="87"/>
        <end position="105"/>
    </location>
</feature>
<dbReference type="InterPro" id="IPR028098">
    <property type="entry name" value="Glyco_trans_4-like_N"/>
</dbReference>
<feature type="transmembrane region" description="Helical" evidence="2">
    <location>
        <begin position="111"/>
        <end position="130"/>
    </location>
</feature>
<keyword evidence="2" id="KW-0472">Membrane</keyword>
<evidence type="ECO:0000256" key="2">
    <source>
        <dbReference type="SAM" id="Phobius"/>
    </source>
</evidence>
<dbReference type="PANTHER" id="PTHR45947">
    <property type="entry name" value="SULFOQUINOVOSYL TRANSFERASE SQD2"/>
    <property type="match status" value="1"/>
</dbReference>
<dbReference type="OrthoDB" id="132546at2157"/>
<reference evidence="5" key="1">
    <citation type="submission" date="2016-10" db="EMBL/GenBank/DDBJ databases">
        <authorList>
            <person name="Varghese N."/>
        </authorList>
    </citation>
    <scope>NUCLEOTIDE SEQUENCE [LARGE SCALE GENOMIC DNA]</scope>
    <source>
        <strain evidence="5">CGMCC 1.12284</strain>
    </source>
</reference>
<gene>
    <name evidence="4" type="ORF">SAMN05216285_0190</name>
</gene>
<keyword evidence="2" id="KW-0812">Transmembrane</keyword>
<dbReference type="AlphaFoldDB" id="A0A1I0LYT0"/>
<keyword evidence="2" id="KW-1133">Transmembrane helix</keyword>
<dbReference type="eggNOG" id="arCOG01405">
    <property type="taxonomic scope" value="Archaea"/>
</dbReference>
<dbReference type="Pfam" id="PF13439">
    <property type="entry name" value="Glyco_transf_4"/>
    <property type="match status" value="1"/>
</dbReference>
<dbReference type="CDD" id="cd03794">
    <property type="entry name" value="GT4_WbuB-like"/>
    <property type="match status" value="1"/>
</dbReference>
<evidence type="ECO:0000256" key="1">
    <source>
        <dbReference type="SAM" id="MobiDB-lite"/>
    </source>
</evidence>
<dbReference type="EMBL" id="FOIS01000001">
    <property type="protein sequence ID" value="SEV81116.1"/>
    <property type="molecule type" value="Genomic_DNA"/>
</dbReference>
<dbReference type="RefSeq" id="WP_074854595.1">
    <property type="nucleotide sequence ID" value="NZ_FOIS01000001.1"/>
</dbReference>
<evidence type="ECO:0000259" key="3">
    <source>
        <dbReference type="Pfam" id="PF13439"/>
    </source>
</evidence>
<dbReference type="SUPFAM" id="SSF53756">
    <property type="entry name" value="UDP-Glycosyltransferase/glycogen phosphorylase"/>
    <property type="match status" value="1"/>
</dbReference>
<keyword evidence="5" id="KW-1185">Reference proteome</keyword>
<dbReference type="InterPro" id="IPR050194">
    <property type="entry name" value="Glycosyltransferase_grp1"/>
</dbReference>